<dbReference type="InterPro" id="IPR033900">
    <property type="entry name" value="Gram_neg_porin_domain"/>
</dbReference>
<comment type="caution">
    <text evidence="3">The sequence shown here is derived from an EMBL/GenBank/DDBJ whole genome shotgun (WGS) entry which is preliminary data.</text>
</comment>
<dbReference type="InterPro" id="IPR001711">
    <property type="entry name" value="PLipase_C_Pinositol-sp_Y"/>
</dbReference>
<dbReference type="PROSITE" id="PS50008">
    <property type="entry name" value="PIPLC_Y_DOMAIN"/>
    <property type="match status" value="1"/>
</dbReference>
<evidence type="ECO:0000313" key="3">
    <source>
        <dbReference type="EMBL" id="MFC3226168.1"/>
    </source>
</evidence>
<dbReference type="InterPro" id="IPR023614">
    <property type="entry name" value="Porin_dom_sf"/>
</dbReference>
<gene>
    <name evidence="3" type="ORF">ACFOGJ_02950</name>
</gene>
<dbReference type="Proteomes" id="UP001595528">
    <property type="component" value="Unassembled WGS sequence"/>
</dbReference>
<dbReference type="Pfam" id="PF13609">
    <property type="entry name" value="Porin_4"/>
    <property type="match status" value="1"/>
</dbReference>
<feature type="signal peptide" evidence="1">
    <location>
        <begin position="1"/>
        <end position="24"/>
    </location>
</feature>
<protein>
    <submittedName>
        <fullName evidence="3">Porin</fullName>
    </submittedName>
</protein>
<feature type="domain" description="PI-PLC Y-box" evidence="2">
    <location>
        <begin position="279"/>
        <end position="327"/>
    </location>
</feature>
<dbReference type="Gene3D" id="2.40.160.10">
    <property type="entry name" value="Porin"/>
    <property type="match status" value="1"/>
</dbReference>
<evidence type="ECO:0000259" key="2">
    <source>
        <dbReference type="PROSITE" id="PS50008"/>
    </source>
</evidence>
<proteinExistence type="predicted"/>
<keyword evidence="1" id="KW-0732">Signal</keyword>
<organism evidence="3 4">
    <name type="scientific">Marinibaculum pumilum</name>
    <dbReference type="NCBI Taxonomy" id="1766165"/>
    <lineage>
        <taxon>Bacteria</taxon>
        <taxon>Pseudomonadati</taxon>
        <taxon>Pseudomonadota</taxon>
        <taxon>Alphaproteobacteria</taxon>
        <taxon>Rhodospirillales</taxon>
        <taxon>Rhodospirillaceae</taxon>
        <taxon>Marinibaculum</taxon>
    </lineage>
</organism>
<evidence type="ECO:0000313" key="4">
    <source>
        <dbReference type="Proteomes" id="UP001595528"/>
    </source>
</evidence>
<dbReference type="SUPFAM" id="SSF56935">
    <property type="entry name" value="Porins"/>
    <property type="match status" value="1"/>
</dbReference>
<feature type="chain" id="PRO_5045573192" evidence="1">
    <location>
        <begin position="25"/>
        <end position="419"/>
    </location>
</feature>
<keyword evidence="4" id="KW-1185">Reference proteome</keyword>
<name>A0ABV7KUZ2_9PROT</name>
<evidence type="ECO:0000256" key="1">
    <source>
        <dbReference type="SAM" id="SignalP"/>
    </source>
</evidence>
<dbReference type="EMBL" id="JBHRTR010000007">
    <property type="protein sequence ID" value="MFC3226168.1"/>
    <property type="molecule type" value="Genomic_DNA"/>
</dbReference>
<dbReference type="RefSeq" id="WP_379897997.1">
    <property type="nucleotide sequence ID" value="NZ_JBHRTR010000007.1"/>
</dbReference>
<accession>A0ABV7KUZ2</accession>
<reference evidence="4" key="1">
    <citation type="journal article" date="2019" name="Int. J. Syst. Evol. Microbiol.">
        <title>The Global Catalogue of Microorganisms (GCM) 10K type strain sequencing project: providing services to taxonomists for standard genome sequencing and annotation.</title>
        <authorList>
            <consortium name="The Broad Institute Genomics Platform"/>
            <consortium name="The Broad Institute Genome Sequencing Center for Infectious Disease"/>
            <person name="Wu L."/>
            <person name="Ma J."/>
        </authorList>
    </citation>
    <scope>NUCLEOTIDE SEQUENCE [LARGE SCALE GENOMIC DNA]</scope>
    <source>
        <strain evidence="4">KCTC 42964</strain>
    </source>
</reference>
<sequence>MKKVLYGTTALVAAGVLASASASAQDKAGPVELKVGGYMAAHMAYTDQDTGATQAVGDRRNFGFFREGEIIFKGQTRLDNGLLVGVNVQLEAEDSTDQIDEAYIFFDSPFGRVEFGATDQAASKMYYGSPSFIPGFNPAIQNLVDWNSNAATANVSSMNLMLYNFNDAEHITYYTPRFFGFQIGVSYTPENCQAGNNEAGGGLTTPRGCGGAYAGQIANKVSGQQSDLFDIAANYVNSFNGFDVAVYGGWQGSTLDVENNNGLTPGSIVTGGNEAIRAWGAGAQLGYAGFSVGGAYKKQNTGLFASTGGKNMDQTSWTVGVGYKTGPWGIGIDYSQIKQEQGVLIGAAGTIASATDVAGEDEGTFLQIGGTYLVGPGITAFVGATHATMDDGSNGVVAGTTNSVDNTATVFRVGTNINF</sequence>